<sequence>MPTSTFFLFQQSHHPTILAARFPCPVEWSFDEGDQVLNSSSSKLGVIISIGAETAEVDLAGDEGIISVPWTELRKHIVVGDFVEVLSGPLRESTGWVERVDDEIVHVVQHLSSETLEENQHYCIKVDYMLASATWTNFTSRNSKFILIG</sequence>
<proteinExistence type="predicted"/>
<dbReference type="Gene3D" id="2.30.30.30">
    <property type="match status" value="1"/>
</dbReference>
<dbReference type="SMART" id="SM00739">
    <property type="entry name" value="KOW"/>
    <property type="match status" value="1"/>
</dbReference>
<evidence type="ECO:0000313" key="2">
    <source>
        <dbReference type="EMBL" id="KIK09822.1"/>
    </source>
</evidence>
<dbReference type="EMBL" id="KN838537">
    <property type="protein sequence ID" value="KIK09822.1"/>
    <property type="molecule type" value="Genomic_DNA"/>
</dbReference>
<dbReference type="HOGENOM" id="CLU_1749967_0_0_1"/>
<accession>A0A0C9YHI0</accession>
<gene>
    <name evidence="2" type="ORF">K443DRAFT_431</name>
</gene>
<organism evidence="2 3">
    <name type="scientific">Laccaria amethystina LaAM-08-1</name>
    <dbReference type="NCBI Taxonomy" id="1095629"/>
    <lineage>
        <taxon>Eukaryota</taxon>
        <taxon>Fungi</taxon>
        <taxon>Dikarya</taxon>
        <taxon>Basidiomycota</taxon>
        <taxon>Agaricomycotina</taxon>
        <taxon>Agaricomycetes</taxon>
        <taxon>Agaricomycetidae</taxon>
        <taxon>Agaricales</taxon>
        <taxon>Agaricineae</taxon>
        <taxon>Hydnangiaceae</taxon>
        <taxon>Laccaria</taxon>
    </lineage>
</organism>
<dbReference type="OrthoDB" id="3048815at2759"/>
<protein>
    <recommendedName>
        <fullName evidence="1">KOW domain-containing protein</fullName>
    </recommendedName>
</protein>
<reference evidence="2 3" key="1">
    <citation type="submission" date="2014-04" db="EMBL/GenBank/DDBJ databases">
        <authorList>
            <consortium name="DOE Joint Genome Institute"/>
            <person name="Kuo A."/>
            <person name="Kohler A."/>
            <person name="Nagy L.G."/>
            <person name="Floudas D."/>
            <person name="Copeland A."/>
            <person name="Barry K.W."/>
            <person name="Cichocki N."/>
            <person name="Veneault-Fourrey C."/>
            <person name="LaButti K."/>
            <person name="Lindquist E.A."/>
            <person name="Lipzen A."/>
            <person name="Lundell T."/>
            <person name="Morin E."/>
            <person name="Murat C."/>
            <person name="Sun H."/>
            <person name="Tunlid A."/>
            <person name="Henrissat B."/>
            <person name="Grigoriev I.V."/>
            <person name="Hibbett D.S."/>
            <person name="Martin F."/>
            <person name="Nordberg H.P."/>
            <person name="Cantor M.N."/>
            <person name="Hua S.X."/>
        </authorList>
    </citation>
    <scope>NUCLEOTIDE SEQUENCE [LARGE SCALE GENOMIC DNA]</scope>
    <source>
        <strain evidence="2 3">LaAM-08-1</strain>
    </source>
</reference>
<keyword evidence="3" id="KW-1185">Reference proteome</keyword>
<dbReference type="SUPFAM" id="SSF50104">
    <property type="entry name" value="Translation proteins SH3-like domain"/>
    <property type="match status" value="1"/>
</dbReference>
<dbReference type="InterPro" id="IPR005824">
    <property type="entry name" value="KOW"/>
</dbReference>
<dbReference type="Proteomes" id="UP000054477">
    <property type="component" value="Unassembled WGS sequence"/>
</dbReference>
<name>A0A0C9YHI0_9AGAR</name>
<dbReference type="InterPro" id="IPR008991">
    <property type="entry name" value="Translation_prot_SH3-like_sf"/>
</dbReference>
<feature type="domain" description="KOW" evidence="1">
    <location>
        <begin position="76"/>
        <end position="103"/>
    </location>
</feature>
<dbReference type="AlphaFoldDB" id="A0A0C9YHI0"/>
<dbReference type="InterPro" id="IPR014722">
    <property type="entry name" value="Rib_uL2_dom2"/>
</dbReference>
<evidence type="ECO:0000313" key="3">
    <source>
        <dbReference type="Proteomes" id="UP000054477"/>
    </source>
</evidence>
<dbReference type="STRING" id="1095629.A0A0C9YHI0"/>
<evidence type="ECO:0000259" key="1">
    <source>
        <dbReference type="SMART" id="SM00739"/>
    </source>
</evidence>
<reference evidence="3" key="2">
    <citation type="submission" date="2015-01" db="EMBL/GenBank/DDBJ databases">
        <title>Evolutionary Origins and Diversification of the Mycorrhizal Mutualists.</title>
        <authorList>
            <consortium name="DOE Joint Genome Institute"/>
            <consortium name="Mycorrhizal Genomics Consortium"/>
            <person name="Kohler A."/>
            <person name="Kuo A."/>
            <person name="Nagy L.G."/>
            <person name="Floudas D."/>
            <person name="Copeland A."/>
            <person name="Barry K.W."/>
            <person name="Cichocki N."/>
            <person name="Veneault-Fourrey C."/>
            <person name="LaButti K."/>
            <person name="Lindquist E.A."/>
            <person name="Lipzen A."/>
            <person name="Lundell T."/>
            <person name="Morin E."/>
            <person name="Murat C."/>
            <person name="Riley R."/>
            <person name="Ohm R."/>
            <person name="Sun H."/>
            <person name="Tunlid A."/>
            <person name="Henrissat B."/>
            <person name="Grigoriev I.V."/>
            <person name="Hibbett D.S."/>
            <person name="Martin F."/>
        </authorList>
    </citation>
    <scope>NUCLEOTIDE SEQUENCE [LARGE SCALE GENOMIC DNA]</scope>
    <source>
        <strain evidence="3">LaAM-08-1</strain>
    </source>
</reference>